<name>A0A6J6XN54_9ZZZZ</name>
<organism evidence="1">
    <name type="scientific">freshwater metagenome</name>
    <dbReference type="NCBI Taxonomy" id="449393"/>
    <lineage>
        <taxon>unclassified sequences</taxon>
        <taxon>metagenomes</taxon>
        <taxon>ecological metagenomes</taxon>
    </lineage>
</organism>
<gene>
    <name evidence="1" type="ORF">UFOPK3004_00399</name>
</gene>
<protein>
    <submittedName>
        <fullName evidence="1">Unannotated protein</fullName>
    </submittedName>
</protein>
<accession>A0A6J6XN54</accession>
<sequence>MSTRYRCTLCGNLTRFDVVRTQRTSAYYHYTTGGELSIEDEKILLDDLESVSCRWCGPTGKVEEYDGSAEAS</sequence>
<proteinExistence type="predicted"/>
<dbReference type="AlphaFoldDB" id="A0A6J6XN54"/>
<dbReference type="EMBL" id="CAFAAL010000020">
    <property type="protein sequence ID" value="CAB4796596.1"/>
    <property type="molecule type" value="Genomic_DNA"/>
</dbReference>
<reference evidence="1" key="1">
    <citation type="submission" date="2020-05" db="EMBL/GenBank/DDBJ databases">
        <authorList>
            <person name="Chiriac C."/>
            <person name="Salcher M."/>
            <person name="Ghai R."/>
            <person name="Kavagutti S V."/>
        </authorList>
    </citation>
    <scope>NUCLEOTIDE SEQUENCE</scope>
</reference>
<evidence type="ECO:0000313" key="1">
    <source>
        <dbReference type="EMBL" id="CAB4796596.1"/>
    </source>
</evidence>